<accession>A0A1H8KS45</accession>
<dbReference type="PRINTS" id="PR00455">
    <property type="entry name" value="HTHTETR"/>
</dbReference>
<dbReference type="SUPFAM" id="SSF46689">
    <property type="entry name" value="Homeodomain-like"/>
    <property type="match status" value="1"/>
</dbReference>
<dbReference type="AlphaFoldDB" id="A0A1H8KS45"/>
<dbReference type="PROSITE" id="PS01081">
    <property type="entry name" value="HTH_TETR_1"/>
    <property type="match status" value="1"/>
</dbReference>
<dbReference type="GO" id="GO:0003677">
    <property type="term" value="F:DNA binding"/>
    <property type="evidence" value="ECO:0007669"/>
    <property type="project" value="UniProtKB-UniRule"/>
</dbReference>
<evidence type="ECO:0000313" key="5">
    <source>
        <dbReference type="EMBL" id="SEN95709.1"/>
    </source>
</evidence>
<name>A0A1H8KS45_9BACI</name>
<gene>
    <name evidence="5" type="ORF">SAMN05192533_1319</name>
</gene>
<evidence type="ECO:0000259" key="4">
    <source>
        <dbReference type="PROSITE" id="PS50977"/>
    </source>
</evidence>
<evidence type="ECO:0000256" key="2">
    <source>
        <dbReference type="ARBA" id="ARBA00023125"/>
    </source>
</evidence>
<sequence length="290" mass="34159">MNDRKQHVIKKAHQLFINKGFQNTSIQDILEYSGIAKGTFYNYFPSKNELLMAIFKTIYIKMEQERNELLVGQNPADIEIFIQQVELQLRVNRANKLLSLFEEVLVSNDKDLKEFFRNGQLRVLNWIYQRLTDLFGESKKPYLLDCAIMFLGILNHNLKFNTLANESTSNLNQVVRYSVARLVKIVEEVSESGDQLMKPDQLEKWLPDSQANKGVFHQQLSRHVLAVKKEFKDQEKYQELLDFIHEELLHTKNPRKFLVESTLATLRSDQQLQKNKDLQLIEQLIHEFFN</sequence>
<keyword evidence="1" id="KW-0678">Repressor</keyword>
<dbReference type="PANTHER" id="PTHR43479">
    <property type="entry name" value="ACREF/ENVCD OPERON REPRESSOR-RELATED"/>
    <property type="match status" value="1"/>
</dbReference>
<dbReference type="EMBL" id="FOBW01000031">
    <property type="protein sequence ID" value="SEN95709.1"/>
    <property type="molecule type" value="Genomic_DNA"/>
</dbReference>
<protein>
    <submittedName>
        <fullName evidence="5">DNA-binding transcriptional regulator, AcrR family</fullName>
    </submittedName>
</protein>
<dbReference type="Gene3D" id="1.10.357.10">
    <property type="entry name" value="Tetracycline Repressor, domain 2"/>
    <property type="match status" value="1"/>
</dbReference>
<evidence type="ECO:0000256" key="3">
    <source>
        <dbReference type="PROSITE-ProRule" id="PRU00335"/>
    </source>
</evidence>
<dbReference type="Pfam" id="PF00440">
    <property type="entry name" value="TetR_N"/>
    <property type="match status" value="1"/>
</dbReference>
<dbReference type="RefSeq" id="WP_090750555.1">
    <property type="nucleotide sequence ID" value="NZ_FOBW01000031.1"/>
</dbReference>
<dbReference type="InterPro" id="IPR009057">
    <property type="entry name" value="Homeodomain-like_sf"/>
</dbReference>
<dbReference type="InterPro" id="IPR023772">
    <property type="entry name" value="DNA-bd_HTH_TetR-type_CS"/>
</dbReference>
<organism evidence="5 6">
    <name type="scientific">Mesobacillus persicus</name>
    <dbReference type="NCBI Taxonomy" id="930146"/>
    <lineage>
        <taxon>Bacteria</taxon>
        <taxon>Bacillati</taxon>
        <taxon>Bacillota</taxon>
        <taxon>Bacilli</taxon>
        <taxon>Bacillales</taxon>
        <taxon>Bacillaceae</taxon>
        <taxon>Mesobacillus</taxon>
    </lineage>
</organism>
<proteinExistence type="predicted"/>
<dbReference type="OrthoDB" id="9812993at2"/>
<dbReference type="Proteomes" id="UP000198553">
    <property type="component" value="Unassembled WGS sequence"/>
</dbReference>
<evidence type="ECO:0000313" key="6">
    <source>
        <dbReference type="Proteomes" id="UP000198553"/>
    </source>
</evidence>
<dbReference type="InterPro" id="IPR050624">
    <property type="entry name" value="HTH-type_Tx_Regulator"/>
</dbReference>
<dbReference type="InterPro" id="IPR001647">
    <property type="entry name" value="HTH_TetR"/>
</dbReference>
<dbReference type="STRING" id="930146.SAMN05192533_1319"/>
<dbReference type="PANTHER" id="PTHR43479:SF22">
    <property type="entry name" value="TRANSCRIPTIONAL REGULATOR, TETR FAMILY"/>
    <property type="match status" value="1"/>
</dbReference>
<keyword evidence="6" id="KW-1185">Reference proteome</keyword>
<reference evidence="6" key="1">
    <citation type="submission" date="2016-10" db="EMBL/GenBank/DDBJ databases">
        <authorList>
            <person name="Varghese N."/>
            <person name="Submissions S."/>
        </authorList>
    </citation>
    <scope>NUCLEOTIDE SEQUENCE [LARGE SCALE GENOMIC DNA]</scope>
    <source>
        <strain evidence="6">B48,IBRC-M 10115,DSM 25386,CECT 8001</strain>
    </source>
</reference>
<feature type="domain" description="HTH tetR-type" evidence="4">
    <location>
        <begin position="2"/>
        <end position="62"/>
    </location>
</feature>
<evidence type="ECO:0000256" key="1">
    <source>
        <dbReference type="ARBA" id="ARBA00022491"/>
    </source>
</evidence>
<keyword evidence="2 3" id="KW-0238">DNA-binding</keyword>
<feature type="DNA-binding region" description="H-T-H motif" evidence="3">
    <location>
        <begin position="25"/>
        <end position="44"/>
    </location>
</feature>
<dbReference type="PROSITE" id="PS50977">
    <property type="entry name" value="HTH_TETR_2"/>
    <property type="match status" value="1"/>
</dbReference>